<keyword evidence="11" id="KW-1185">Reference proteome</keyword>
<dbReference type="AlphaFoldDB" id="Q2W8F0"/>
<dbReference type="InterPro" id="IPR013525">
    <property type="entry name" value="ABC2_TM"/>
</dbReference>
<evidence type="ECO:0000256" key="2">
    <source>
        <dbReference type="ARBA" id="ARBA00007783"/>
    </source>
</evidence>
<evidence type="ECO:0000256" key="6">
    <source>
        <dbReference type="ARBA" id="ARBA00022989"/>
    </source>
</evidence>
<dbReference type="GO" id="GO:0015774">
    <property type="term" value="P:polysaccharide transport"/>
    <property type="evidence" value="ECO:0007669"/>
    <property type="project" value="UniProtKB-KW"/>
</dbReference>
<keyword evidence="7" id="KW-0625">Polysaccharide transport</keyword>
<evidence type="ECO:0000256" key="4">
    <source>
        <dbReference type="ARBA" id="ARBA00022475"/>
    </source>
</evidence>
<reference evidence="10 11" key="1">
    <citation type="journal article" date="2005" name="DNA Res.">
        <title>Complete genome sequence of the facultative anaerobic magnetotactic bacterium Magnetospirillum sp. strain AMB-1.</title>
        <authorList>
            <person name="Matsunaga T."/>
            <person name="Okamura Y."/>
            <person name="Fukuda Y."/>
            <person name="Wahyudi A.T."/>
            <person name="Murase Y."/>
            <person name="Takeyama H."/>
        </authorList>
    </citation>
    <scope>NUCLEOTIDE SEQUENCE [LARGE SCALE GENOMIC DNA]</scope>
    <source>
        <strain evidence="11">ATCC 700264 / AMB-1</strain>
    </source>
</reference>
<evidence type="ECO:0000259" key="9">
    <source>
        <dbReference type="Pfam" id="PF01061"/>
    </source>
</evidence>
<keyword evidence="8" id="KW-0472">Membrane</keyword>
<name>Q2W8F0_PARM1</name>
<keyword evidence="6" id="KW-1133">Transmembrane helix</keyword>
<dbReference type="GO" id="GO:0005886">
    <property type="term" value="C:plasma membrane"/>
    <property type="evidence" value="ECO:0007669"/>
    <property type="project" value="UniProtKB-SubCell"/>
</dbReference>
<dbReference type="EMBL" id="AP007255">
    <property type="protein sequence ID" value="BAE49875.1"/>
    <property type="molecule type" value="Genomic_DNA"/>
</dbReference>
<evidence type="ECO:0000313" key="10">
    <source>
        <dbReference type="EMBL" id="BAE49875.1"/>
    </source>
</evidence>
<dbReference type="Pfam" id="PF01061">
    <property type="entry name" value="ABC2_membrane"/>
    <property type="match status" value="1"/>
</dbReference>
<comment type="similarity">
    <text evidence="2">Belongs to the ABC-2 integral membrane protein family.</text>
</comment>
<dbReference type="GO" id="GO:0015920">
    <property type="term" value="P:lipopolysaccharide transport"/>
    <property type="evidence" value="ECO:0007669"/>
    <property type="project" value="TreeGrafter"/>
</dbReference>
<dbReference type="Proteomes" id="UP000007058">
    <property type="component" value="Chromosome"/>
</dbReference>
<dbReference type="KEGG" id="mag:amb1071"/>
<dbReference type="GO" id="GO:0140359">
    <property type="term" value="F:ABC-type transporter activity"/>
    <property type="evidence" value="ECO:0007669"/>
    <property type="project" value="InterPro"/>
</dbReference>
<keyword evidence="3" id="KW-0813">Transport</keyword>
<evidence type="ECO:0000256" key="7">
    <source>
        <dbReference type="ARBA" id="ARBA00023047"/>
    </source>
</evidence>
<keyword evidence="5" id="KW-0812">Transmembrane</keyword>
<evidence type="ECO:0000256" key="5">
    <source>
        <dbReference type="ARBA" id="ARBA00022692"/>
    </source>
</evidence>
<feature type="domain" description="ABC-2 type transporter transmembrane" evidence="9">
    <location>
        <begin position="73"/>
        <end position="269"/>
    </location>
</feature>
<sequence>MRPITDWPSDSPHARLLRRTEPRRAAYGAAMTSESNRFGRRKPCLRRPPQTSLIGCQVSSIATYRVWPLALLLCRLSLARAFRQSGLGPLWNSIGVAVAVAAVGTLFGTILRRQLVSFDTYVDSLAAGLVIWSFLSAVVGENSIAFARWMPILRHSNISLSVITLSVFLHHLPVLALNLGLFLLLQYLFLGFTPTILPLAASLLLLLVNVAWMGAAAMVLGARFRDVGQLIANLLQITFLLTPILWPPYFLGRFEYLLLLNPFHHLLSTVGAAAIGNVAPAVNWWVSLAMALTGGLASVGLYRWSRPRWPYWI</sequence>
<evidence type="ECO:0000256" key="8">
    <source>
        <dbReference type="ARBA" id="ARBA00023136"/>
    </source>
</evidence>
<accession>Q2W8F0</accession>
<dbReference type="STRING" id="342108.amb1071"/>
<evidence type="ECO:0000313" key="11">
    <source>
        <dbReference type="Proteomes" id="UP000007058"/>
    </source>
</evidence>
<dbReference type="PANTHER" id="PTHR30413:SF10">
    <property type="entry name" value="CAPSULE POLYSACCHARIDE EXPORT INNER-MEMBRANE PROTEIN CTRC"/>
    <property type="match status" value="1"/>
</dbReference>
<keyword evidence="4" id="KW-1003">Cell membrane</keyword>
<gene>
    <name evidence="10" type="ordered locus">amb1071</name>
</gene>
<keyword evidence="7" id="KW-0762">Sugar transport</keyword>
<proteinExistence type="inferred from homology"/>
<dbReference type="PANTHER" id="PTHR30413">
    <property type="entry name" value="INNER MEMBRANE TRANSPORT PERMEASE"/>
    <property type="match status" value="1"/>
</dbReference>
<dbReference type="HOGENOM" id="CLU_887962_0_0_5"/>
<protein>
    <submittedName>
        <fullName evidence="10">ABC-type polysaccharide/polyol phosphate export systems</fullName>
    </submittedName>
</protein>
<evidence type="ECO:0000256" key="1">
    <source>
        <dbReference type="ARBA" id="ARBA00004651"/>
    </source>
</evidence>
<comment type="subcellular location">
    <subcellularLocation>
        <location evidence="1">Cell membrane</location>
        <topology evidence="1">Multi-pass membrane protein</topology>
    </subcellularLocation>
</comment>
<evidence type="ECO:0000256" key="3">
    <source>
        <dbReference type="ARBA" id="ARBA00022448"/>
    </source>
</evidence>
<organism evidence="10 11">
    <name type="scientific">Paramagnetospirillum magneticum (strain ATCC 700264 / AMB-1)</name>
    <name type="common">Magnetospirillum magneticum</name>
    <dbReference type="NCBI Taxonomy" id="342108"/>
    <lineage>
        <taxon>Bacteria</taxon>
        <taxon>Pseudomonadati</taxon>
        <taxon>Pseudomonadota</taxon>
        <taxon>Alphaproteobacteria</taxon>
        <taxon>Rhodospirillales</taxon>
        <taxon>Magnetospirillaceae</taxon>
        <taxon>Paramagnetospirillum</taxon>
    </lineage>
</organism>